<proteinExistence type="predicted"/>
<keyword evidence="1" id="KW-1133">Transmembrane helix</keyword>
<dbReference type="KEGG" id="reo:HUE58_06310"/>
<name>A0A6N0HQU7_9GAMM</name>
<reference evidence="2 3" key="1">
    <citation type="submission" date="2020-05" db="EMBL/GenBank/DDBJ databases">
        <title>Horizontal transmission and recombination maintain forever young bacterial symbiont genomes.</title>
        <authorList>
            <person name="Russell S.L."/>
            <person name="Pepper-Tunick E."/>
            <person name="Svedberg J."/>
            <person name="Byrne A."/>
            <person name="Ruelas Castillo J."/>
            <person name="Vollmers C."/>
            <person name="Beinart R.A."/>
            <person name="Corbett-Detig R."/>
        </authorList>
    </citation>
    <scope>NUCLEOTIDE SEQUENCE [LARGE SCALE GENOMIC DNA]</scope>
    <source>
        <strain evidence="2">JDF_Ridge</strain>
    </source>
</reference>
<feature type="transmembrane region" description="Helical" evidence="1">
    <location>
        <begin position="6"/>
        <end position="22"/>
    </location>
</feature>
<feature type="transmembrane region" description="Helical" evidence="1">
    <location>
        <begin position="97"/>
        <end position="120"/>
    </location>
</feature>
<dbReference type="AlphaFoldDB" id="A0A6N0HQU7"/>
<dbReference type="Proteomes" id="UP000509429">
    <property type="component" value="Chromosome"/>
</dbReference>
<keyword evidence="1" id="KW-0472">Membrane</keyword>
<evidence type="ECO:0000313" key="2">
    <source>
        <dbReference type="EMBL" id="QKQ24696.1"/>
    </source>
</evidence>
<protein>
    <recommendedName>
        <fullName evidence="4">MFS transporter</fullName>
    </recommendedName>
</protein>
<keyword evidence="3" id="KW-1185">Reference proteome</keyword>
<sequence length="125" mass="13747">MDYSVNLAIVGVATAYIVNLIGIRQGLFIFSVVAVLGLFSSIFYIKETMPWAKLHQRDSLPIEQPNFGKLFVQGSWRDFGYAVVALTPGMAVQMTQALTALFLLASVAMILSGLRVLIIVPNRKN</sequence>
<accession>A0A6N0HQU7</accession>
<organism evidence="2 3">
    <name type="scientific">Candidatus Ruthia endofausta</name>
    <dbReference type="NCBI Taxonomy" id="2738852"/>
    <lineage>
        <taxon>Bacteria</taxon>
        <taxon>Pseudomonadati</taxon>
        <taxon>Pseudomonadota</taxon>
        <taxon>Gammaproteobacteria</taxon>
        <taxon>Candidatus Pseudothioglobaceae</taxon>
        <taxon>Candidatus Ruthturnera</taxon>
    </lineage>
</organism>
<evidence type="ECO:0000256" key="1">
    <source>
        <dbReference type="SAM" id="Phobius"/>
    </source>
</evidence>
<dbReference type="RefSeq" id="WP_174606132.1">
    <property type="nucleotide sequence ID" value="NZ_CP054490.1"/>
</dbReference>
<feature type="transmembrane region" description="Helical" evidence="1">
    <location>
        <begin position="27"/>
        <end position="45"/>
    </location>
</feature>
<dbReference type="EMBL" id="CP054490">
    <property type="protein sequence ID" value="QKQ24696.1"/>
    <property type="molecule type" value="Genomic_DNA"/>
</dbReference>
<keyword evidence="1" id="KW-0812">Transmembrane</keyword>
<evidence type="ECO:0008006" key="4">
    <source>
        <dbReference type="Google" id="ProtNLM"/>
    </source>
</evidence>
<gene>
    <name evidence="2" type="ORF">HUE58_06310</name>
</gene>
<evidence type="ECO:0000313" key="3">
    <source>
        <dbReference type="Proteomes" id="UP000509429"/>
    </source>
</evidence>